<comment type="caution">
    <text evidence="1">The sequence shown here is derived from an EMBL/GenBank/DDBJ whole genome shotgun (WGS) entry which is preliminary data.</text>
</comment>
<accession>A0A4Z2E576</accession>
<dbReference type="Proteomes" id="UP000314294">
    <property type="component" value="Unassembled WGS sequence"/>
</dbReference>
<protein>
    <submittedName>
        <fullName evidence="1">Uncharacterized protein</fullName>
    </submittedName>
</protein>
<evidence type="ECO:0000313" key="1">
    <source>
        <dbReference type="EMBL" id="TNN23867.1"/>
    </source>
</evidence>
<dbReference type="EMBL" id="SRLO01017088">
    <property type="protein sequence ID" value="TNN23867.1"/>
    <property type="molecule type" value="Genomic_DNA"/>
</dbReference>
<sequence>MEANGPGCVPPRPQLRKQSVWLGFLRGSGWRGDLPNEQTCLGLDIMLPHTDGSMGTTGYVLLESGMWLIANLQDRRLQVTMTTDGKLQL</sequence>
<proteinExistence type="predicted"/>
<keyword evidence="2" id="KW-1185">Reference proteome</keyword>
<dbReference type="AlphaFoldDB" id="A0A4Z2E576"/>
<name>A0A4Z2E576_9TELE</name>
<evidence type="ECO:0000313" key="2">
    <source>
        <dbReference type="Proteomes" id="UP000314294"/>
    </source>
</evidence>
<organism evidence="1 2">
    <name type="scientific">Liparis tanakae</name>
    <name type="common">Tanaka's snailfish</name>
    <dbReference type="NCBI Taxonomy" id="230148"/>
    <lineage>
        <taxon>Eukaryota</taxon>
        <taxon>Metazoa</taxon>
        <taxon>Chordata</taxon>
        <taxon>Craniata</taxon>
        <taxon>Vertebrata</taxon>
        <taxon>Euteleostomi</taxon>
        <taxon>Actinopterygii</taxon>
        <taxon>Neopterygii</taxon>
        <taxon>Teleostei</taxon>
        <taxon>Neoteleostei</taxon>
        <taxon>Acanthomorphata</taxon>
        <taxon>Eupercaria</taxon>
        <taxon>Perciformes</taxon>
        <taxon>Cottioidei</taxon>
        <taxon>Cottales</taxon>
        <taxon>Liparidae</taxon>
        <taxon>Liparis</taxon>
    </lineage>
</organism>
<reference evidence="1 2" key="1">
    <citation type="submission" date="2019-03" db="EMBL/GenBank/DDBJ databases">
        <title>First draft genome of Liparis tanakae, snailfish: a comprehensive survey of snailfish specific genes.</title>
        <authorList>
            <person name="Kim W."/>
            <person name="Song I."/>
            <person name="Jeong J.-H."/>
            <person name="Kim D."/>
            <person name="Kim S."/>
            <person name="Ryu S."/>
            <person name="Song J.Y."/>
            <person name="Lee S.K."/>
        </authorList>
    </citation>
    <scope>NUCLEOTIDE SEQUENCE [LARGE SCALE GENOMIC DNA]</scope>
    <source>
        <tissue evidence="1">Muscle</tissue>
    </source>
</reference>
<gene>
    <name evidence="1" type="ORF">EYF80_066011</name>
</gene>